<dbReference type="STRING" id="632518.Calow_1590"/>
<feature type="transmembrane region" description="Helical" evidence="1">
    <location>
        <begin position="12"/>
        <end position="30"/>
    </location>
</feature>
<dbReference type="RefSeq" id="WP_013412475.1">
    <property type="nucleotide sequence ID" value="NC_014657.1"/>
</dbReference>
<evidence type="ECO:0000313" key="3">
    <source>
        <dbReference type="EMBL" id="ADQ05136.1"/>
    </source>
</evidence>
<dbReference type="EMBL" id="CP002216">
    <property type="protein sequence ID" value="ADQ05136.1"/>
    <property type="molecule type" value="Genomic_DNA"/>
</dbReference>
<accession>E4Q3Q6</accession>
<dbReference type="HOGENOM" id="CLU_357493_0_0_9"/>
<gene>
    <name evidence="3" type="ordered locus">Calow_1590</name>
</gene>
<dbReference type="eggNOG" id="ENOG502ZA7Q">
    <property type="taxonomic scope" value="Bacteria"/>
</dbReference>
<protein>
    <recommendedName>
        <fullName evidence="2">Type 4 fimbrial biogenesis protein PilX N-terminal domain-containing protein</fullName>
    </recommendedName>
</protein>
<feature type="domain" description="Type 4 fimbrial biogenesis protein PilX N-terminal" evidence="2">
    <location>
        <begin position="8"/>
        <end position="58"/>
    </location>
</feature>
<sequence>MGIKSKHKGSTLVLTIIFIAVMFVMSVALIEAAMSSLKISKGYYAKNRAYYDAESAFERMVYYLDMVADKARKMADNYVFIESGVLNTQNPDIADILRDYQERENQYYVQYMNGMISKTDYDNAVAAINHDYQKKVKEKFLEKFKEYMNNFFTASGLPSERPAIEFTVSGVTYTIDNWRGTSNDLYSFMKMVDFNNPDVDIEIKFNPAVDMNLHMSSSEIENPIDVKMEVVVNLLKEKTKRVLRVDFSIFPYKSSDLNFTTRTIKRSFNHILDYTLFAGRNLIVINDSNLFSIKGGKVYVRGTANDVRYSKPSEYFGGILAGITQTQLDNLASSARVNPIDSAVKSRIESIIGSSGIKSGNIRIENAPVFVGYTDSNPNLPPTINGLRDKYALYGGFIKTCAPNSQVTVTDEVYCHSIVTENTADSSAITINKNAYIMDNVSMYAQNSNINISGSLIGLGTGDTPYNYNSSSSIVINEDTAKLSIGRNIVLMGVAYVDEIHRIDEHGKDKLFRMPESSSLVPNFTIYQYFNLPSADLTDLLNTLGLNGSIGSFTTADLFAPDYFKPFKVKVSPIEEVDIKLYDMDVDTVGTNTISNVERAINFVLHYLTAHVKDPDDFDTPYNMGASNISVGGGSVNFNPSNPYDTSYFHYFLNANGKLYLARRVLNILNESTINSTIGTVPGGSGEFVNLGVTISSSESLRAAVIDNVIDPTVEQFFKELNLVDKGLLDTTRDKFDLTDFVDFDQLSSDRLVINDDKNLIVISKSDVEEIDFGLPSWNGVPLGNIENVLIVSKGSIVLKNSSTTEKTLKGNIIAGGDIVVAGNGNLKIEYSRGVSSQLMYYFNYANFSSISDRLGQLYNFFIKGIDTNDIIEIPFVTTFYETTVKTNIKIKSKRQVVSD</sequence>
<keyword evidence="1" id="KW-1133">Transmembrane helix</keyword>
<dbReference type="KEGG" id="cow:Calow_1590"/>
<proteinExistence type="predicted"/>
<dbReference type="AlphaFoldDB" id="E4Q3Q6"/>
<organism evidence="3 4">
    <name type="scientific">Caldicellulosiruptor owensensis (strain ATCC 700167 / DSM 13100 / OL)</name>
    <dbReference type="NCBI Taxonomy" id="632518"/>
    <lineage>
        <taxon>Bacteria</taxon>
        <taxon>Bacillati</taxon>
        <taxon>Bacillota</taxon>
        <taxon>Bacillota incertae sedis</taxon>
        <taxon>Caldicellulosiruptorales</taxon>
        <taxon>Caldicellulosiruptoraceae</taxon>
        <taxon>Caldicellulosiruptor</taxon>
    </lineage>
</organism>
<evidence type="ECO:0000259" key="2">
    <source>
        <dbReference type="Pfam" id="PF14341"/>
    </source>
</evidence>
<dbReference type="Proteomes" id="UP000006889">
    <property type="component" value="Chromosome"/>
</dbReference>
<dbReference type="InterPro" id="IPR025746">
    <property type="entry name" value="PilX_N_dom"/>
</dbReference>
<dbReference type="OrthoDB" id="1946901at2"/>
<evidence type="ECO:0000313" key="4">
    <source>
        <dbReference type="Proteomes" id="UP000006889"/>
    </source>
</evidence>
<reference evidence="3 4" key="2">
    <citation type="journal article" date="2011" name="J. Bacteriol.">
        <title>Complete genome sequences for the anaerobic, extremely thermophilic plant biomass-degrading bacteria Caldicellulosiruptor hydrothermalis, Caldicellulosiruptor kristjanssonii, Caldicellulosiruptor kronotskyensis, Caldicellulosiruptor owensenis, and Caldicellulosiruptor lactoaceticus.</title>
        <authorList>
            <person name="Blumer-Schuette S.E."/>
            <person name="Ozdemir I."/>
            <person name="Mistry D."/>
            <person name="Lucas S."/>
            <person name="Lapidus A."/>
            <person name="Cheng J.F."/>
            <person name="Goodwin L.A."/>
            <person name="Pitluck S."/>
            <person name="Land M.L."/>
            <person name="Hauser L.J."/>
            <person name="Woyke T."/>
            <person name="Mikhailova N."/>
            <person name="Pati A."/>
            <person name="Kyrpides N.C."/>
            <person name="Ivanova N."/>
            <person name="Detter J.C."/>
            <person name="Walston-Davenport K."/>
            <person name="Han S."/>
            <person name="Adams M.W."/>
            <person name="Kelly R.M."/>
        </authorList>
    </citation>
    <scope>NUCLEOTIDE SEQUENCE [LARGE SCALE GENOMIC DNA]</scope>
    <source>
        <strain evidence="4">ATCC 700167 / DSM 13100 / OL</strain>
    </source>
</reference>
<keyword evidence="1" id="KW-0812">Transmembrane</keyword>
<keyword evidence="4" id="KW-1185">Reference proteome</keyword>
<keyword evidence="1" id="KW-0472">Membrane</keyword>
<reference key="1">
    <citation type="submission" date="2010-09" db="EMBL/GenBank/DDBJ databases">
        <title>Complete sequence of Caldicellulosiruptor owensensis OL.</title>
        <authorList>
            <consortium name="US DOE Joint Genome Institute"/>
            <person name="Lucas S."/>
            <person name="Copeland A."/>
            <person name="Lapidus A."/>
            <person name="Cheng J.-F."/>
            <person name="Bruce D."/>
            <person name="Goodwin L."/>
            <person name="Pitluck S."/>
            <person name="Davenport K."/>
            <person name="Detter J.C."/>
            <person name="Han C."/>
            <person name="Tapia R."/>
            <person name="Land M."/>
            <person name="Hauser L."/>
            <person name="Chang Y.-J."/>
            <person name="Jeffries C."/>
            <person name="Kyrpides N."/>
            <person name="Ivanova N."/>
            <person name="Mikhailova N."/>
            <person name="Blumer-Schuette S.E."/>
            <person name="Kelly R.M."/>
            <person name="Woyke T."/>
        </authorList>
    </citation>
    <scope>NUCLEOTIDE SEQUENCE</scope>
    <source>
        <strain>OL</strain>
    </source>
</reference>
<evidence type="ECO:0000256" key="1">
    <source>
        <dbReference type="SAM" id="Phobius"/>
    </source>
</evidence>
<name>E4Q3Q6_CALOW</name>
<dbReference type="Pfam" id="PF14341">
    <property type="entry name" value="PilX_N"/>
    <property type="match status" value="1"/>
</dbReference>